<gene>
    <name evidence="2" type="ORF">IAE60_00620</name>
</gene>
<evidence type="ECO:0000256" key="1">
    <source>
        <dbReference type="SAM" id="MobiDB-lite"/>
    </source>
</evidence>
<reference evidence="2 3" key="1">
    <citation type="submission" date="2020-08" db="EMBL/GenBank/DDBJ databases">
        <title>Streptomycin Non-resistant strain, P. mexicana.</title>
        <authorList>
            <person name="Ganesh-Kumar S."/>
            <person name="Zhe T."/>
            <person name="Yu Z."/>
            <person name="Min Y."/>
        </authorList>
    </citation>
    <scope>NUCLEOTIDE SEQUENCE [LARGE SCALE GENOMIC DNA]</scope>
    <source>
        <strain evidence="2 3">GTZY2</strain>
    </source>
</reference>
<sequence>MSGTVAHRHPTSGTPSEATASLRLGRCQPFAAAAQDRATEAQDPDIGHVRRAATLRGMPRSFLRAARRWLDAGVRLVARVFRASAVPSSSSPATGRPVSRALFAGKALGFREFTAPRAFNDGGRSRLRVKTTGASARVMPLRQRSPL</sequence>
<dbReference type="RefSeq" id="WP_187573460.1">
    <property type="nucleotide sequence ID" value="NZ_CP060731.1"/>
</dbReference>
<dbReference type="EMBL" id="CP060731">
    <property type="protein sequence ID" value="QNN77981.1"/>
    <property type="molecule type" value="Genomic_DNA"/>
</dbReference>
<dbReference type="GeneID" id="81469445"/>
<evidence type="ECO:0000313" key="3">
    <source>
        <dbReference type="Proteomes" id="UP000515838"/>
    </source>
</evidence>
<accession>A0A7G9TD06</accession>
<dbReference type="Proteomes" id="UP000515838">
    <property type="component" value="Chromosome"/>
</dbReference>
<evidence type="ECO:0000313" key="2">
    <source>
        <dbReference type="EMBL" id="QNN77981.1"/>
    </source>
</evidence>
<proteinExistence type="predicted"/>
<feature type="region of interest" description="Disordered" evidence="1">
    <location>
        <begin position="1"/>
        <end position="21"/>
    </location>
</feature>
<protein>
    <submittedName>
        <fullName evidence="2">Uncharacterized protein</fullName>
    </submittedName>
</protein>
<dbReference type="AlphaFoldDB" id="A0A7G9TD06"/>
<feature type="compositionally biased region" description="Basic residues" evidence="1">
    <location>
        <begin position="1"/>
        <end position="10"/>
    </location>
</feature>
<name>A0A7G9TD06_PSEMX</name>
<organism evidence="2 3">
    <name type="scientific">Pseudoxanthomonas mexicana</name>
    <dbReference type="NCBI Taxonomy" id="128785"/>
    <lineage>
        <taxon>Bacteria</taxon>
        <taxon>Pseudomonadati</taxon>
        <taxon>Pseudomonadota</taxon>
        <taxon>Gammaproteobacteria</taxon>
        <taxon>Lysobacterales</taxon>
        <taxon>Lysobacteraceae</taxon>
        <taxon>Pseudoxanthomonas</taxon>
    </lineage>
</organism>